<name>A0A0G1MCR0_9BACT</name>
<dbReference type="GO" id="GO:0016874">
    <property type="term" value="F:ligase activity"/>
    <property type="evidence" value="ECO:0007669"/>
    <property type="project" value="UniProtKB-KW"/>
</dbReference>
<dbReference type="PANTHER" id="PTHR37422">
    <property type="entry name" value="TEICHURONIC ACID BIOSYNTHESIS PROTEIN TUAE"/>
    <property type="match status" value="1"/>
</dbReference>
<feature type="transmembrane region" description="Helical" evidence="5">
    <location>
        <begin position="285"/>
        <end position="303"/>
    </location>
</feature>
<dbReference type="EMBL" id="LCKW01000064">
    <property type="protein sequence ID" value="KKU05872.1"/>
    <property type="molecule type" value="Genomic_DNA"/>
</dbReference>
<reference evidence="7 8" key="1">
    <citation type="journal article" date="2015" name="Nature">
        <title>rRNA introns, odd ribosomes, and small enigmatic genomes across a large radiation of phyla.</title>
        <authorList>
            <person name="Brown C.T."/>
            <person name="Hug L.A."/>
            <person name="Thomas B.C."/>
            <person name="Sharon I."/>
            <person name="Castelle C.J."/>
            <person name="Singh A."/>
            <person name="Wilkins M.J."/>
            <person name="Williams K.H."/>
            <person name="Banfield J.F."/>
        </authorList>
    </citation>
    <scope>NUCLEOTIDE SEQUENCE [LARGE SCALE GENOMIC DNA]</scope>
</reference>
<evidence type="ECO:0000313" key="7">
    <source>
        <dbReference type="EMBL" id="KKU05872.1"/>
    </source>
</evidence>
<evidence type="ECO:0000256" key="5">
    <source>
        <dbReference type="SAM" id="Phobius"/>
    </source>
</evidence>
<feature type="transmembrane region" description="Helical" evidence="5">
    <location>
        <begin position="254"/>
        <end position="278"/>
    </location>
</feature>
<feature type="transmembrane region" description="Helical" evidence="5">
    <location>
        <begin position="142"/>
        <end position="159"/>
    </location>
</feature>
<evidence type="ECO:0000259" key="6">
    <source>
        <dbReference type="Pfam" id="PF04932"/>
    </source>
</evidence>
<dbReference type="Pfam" id="PF04932">
    <property type="entry name" value="Wzy_C"/>
    <property type="match status" value="1"/>
</dbReference>
<organism evidence="7 8">
    <name type="scientific">Candidatus Uhrbacteria bacterium GW2011_GWE2_45_35</name>
    <dbReference type="NCBI Taxonomy" id="1618993"/>
    <lineage>
        <taxon>Bacteria</taxon>
        <taxon>Candidatus Uhriibacteriota</taxon>
    </lineage>
</organism>
<comment type="caution">
    <text evidence="7">The sequence shown here is derived from an EMBL/GenBank/DDBJ whole genome shotgun (WGS) entry which is preliminary data.</text>
</comment>
<evidence type="ECO:0000256" key="2">
    <source>
        <dbReference type="ARBA" id="ARBA00022692"/>
    </source>
</evidence>
<feature type="transmembrane region" description="Helical" evidence="5">
    <location>
        <begin position="309"/>
        <end position="327"/>
    </location>
</feature>
<dbReference type="InterPro" id="IPR007016">
    <property type="entry name" value="O-antigen_ligase-rel_domated"/>
</dbReference>
<keyword evidence="4 5" id="KW-0472">Membrane</keyword>
<protein>
    <submittedName>
        <fullName evidence="7">O-antigen ligase-related protein</fullName>
    </submittedName>
</protein>
<feature type="transmembrane region" description="Helical" evidence="5">
    <location>
        <begin position="171"/>
        <end position="191"/>
    </location>
</feature>
<keyword evidence="3 5" id="KW-1133">Transmembrane helix</keyword>
<feature type="transmembrane region" description="Helical" evidence="5">
    <location>
        <begin position="117"/>
        <end position="136"/>
    </location>
</feature>
<sequence length="328" mass="36839">MRPWFLFRFCRFIRICPGVFCFETRKIIWFFSLGLIAPCLLGWWQVLTGSSLASTFLGLAGHLAATPGTSVVEVAGERLMRAYGSFPHPNIFGGYLAMAITFILVSKNKLLYHTTSTLKHSITLIILTLLTSTLVITFSRSAWLALTIGIFSFFIVSAIERKKISRKFLSGLAIVIVAFVATAALFNNAIFTRLDATDRLETKSLTERQSEYQMIGEVIKTNPFVGVGPGAYTIALAEKFPGHDVWFYQPMHNLFLLFFAETGLLGLMFFGFVVWAVVRRRDGRQFVTAIIPIVTTITTLAIFDHYLWSHWSGLVLLVVVLAIFVKVR</sequence>
<dbReference type="Proteomes" id="UP000034354">
    <property type="component" value="Unassembled WGS sequence"/>
</dbReference>
<dbReference type="InterPro" id="IPR051533">
    <property type="entry name" value="WaaL-like"/>
</dbReference>
<evidence type="ECO:0000256" key="3">
    <source>
        <dbReference type="ARBA" id="ARBA00022989"/>
    </source>
</evidence>
<accession>A0A0G1MCR0</accession>
<dbReference type="STRING" id="1618993.UX09_C0064G0008"/>
<proteinExistence type="predicted"/>
<feature type="domain" description="O-antigen ligase-related" evidence="6">
    <location>
        <begin position="127"/>
        <end position="270"/>
    </location>
</feature>
<feature type="transmembrane region" description="Helical" evidence="5">
    <location>
        <begin position="27"/>
        <end position="46"/>
    </location>
</feature>
<gene>
    <name evidence="7" type="ORF">UX09_C0064G0008</name>
</gene>
<evidence type="ECO:0000256" key="1">
    <source>
        <dbReference type="ARBA" id="ARBA00004141"/>
    </source>
</evidence>
<dbReference type="GO" id="GO:0016020">
    <property type="term" value="C:membrane"/>
    <property type="evidence" value="ECO:0007669"/>
    <property type="project" value="UniProtKB-SubCell"/>
</dbReference>
<dbReference type="PANTHER" id="PTHR37422:SF17">
    <property type="entry name" value="O-ANTIGEN LIGASE"/>
    <property type="match status" value="1"/>
</dbReference>
<feature type="transmembrane region" description="Helical" evidence="5">
    <location>
        <begin position="86"/>
        <end position="105"/>
    </location>
</feature>
<dbReference type="AlphaFoldDB" id="A0A0G1MCR0"/>
<evidence type="ECO:0000256" key="4">
    <source>
        <dbReference type="ARBA" id="ARBA00023136"/>
    </source>
</evidence>
<evidence type="ECO:0000313" key="8">
    <source>
        <dbReference type="Proteomes" id="UP000034354"/>
    </source>
</evidence>
<keyword evidence="7" id="KW-0436">Ligase</keyword>
<keyword evidence="2 5" id="KW-0812">Transmembrane</keyword>
<comment type="subcellular location">
    <subcellularLocation>
        <location evidence="1">Membrane</location>
        <topology evidence="1">Multi-pass membrane protein</topology>
    </subcellularLocation>
</comment>